<dbReference type="RefSeq" id="WP_013292169.1">
    <property type="nucleotide sequence ID" value="NC_014394.1"/>
</dbReference>
<dbReference type="PROSITE" id="PS51724">
    <property type="entry name" value="SPOR"/>
    <property type="match status" value="1"/>
</dbReference>
<dbReference type="PANTHER" id="PTHR38687">
    <property type="entry name" value="CELL DIVISION PROTEIN DEDD-RELATED"/>
    <property type="match status" value="1"/>
</dbReference>
<name>D9SIG9_GALCS</name>
<dbReference type="GO" id="GO:0030428">
    <property type="term" value="C:cell septum"/>
    <property type="evidence" value="ECO:0007669"/>
    <property type="project" value="TreeGrafter"/>
</dbReference>
<dbReference type="SUPFAM" id="SSF110997">
    <property type="entry name" value="Sporulation related repeat"/>
    <property type="match status" value="1"/>
</dbReference>
<dbReference type="Gene3D" id="3.30.70.1070">
    <property type="entry name" value="Sporulation related repeat"/>
    <property type="match status" value="1"/>
</dbReference>
<dbReference type="KEGG" id="gca:Galf_0181"/>
<keyword evidence="1" id="KW-0472">Membrane</keyword>
<dbReference type="OrthoDB" id="7063246at2"/>
<keyword evidence="4" id="KW-1185">Reference proteome</keyword>
<keyword evidence="1" id="KW-0812">Transmembrane</keyword>
<dbReference type="GO" id="GO:0032506">
    <property type="term" value="P:cytokinetic process"/>
    <property type="evidence" value="ECO:0007669"/>
    <property type="project" value="TreeGrafter"/>
</dbReference>
<keyword evidence="1" id="KW-1133">Transmembrane helix</keyword>
<dbReference type="InterPro" id="IPR036680">
    <property type="entry name" value="SPOR-like_sf"/>
</dbReference>
<accession>D9SIG9</accession>
<dbReference type="EMBL" id="CP002159">
    <property type="protein sequence ID" value="ADL54226.1"/>
    <property type="molecule type" value="Genomic_DNA"/>
</dbReference>
<reference evidence="3 4" key="1">
    <citation type="submission" date="2010-08" db="EMBL/GenBank/DDBJ databases">
        <title>Complete sequence of Gallionella capsiferriformans ES-2.</title>
        <authorList>
            <consortium name="US DOE Joint Genome Institute"/>
            <person name="Lucas S."/>
            <person name="Copeland A."/>
            <person name="Lapidus A."/>
            <person name="Cheng J.-F."/>
            <person name="Bruce D."/>
            <person name="Goodwin L."/>
            <person name="Pitluck S."/>
            <person name="Chertkov O."/>
            <person name="Davenport K.W."/>
            <person name="Detter J.C."/>
            <person name="Han C."/>
            <person name="Tapia R."/>
            <person name="Land M."/>
            <person name="Hauser L."/>
            <person name="Chang Y.-J."/>
            <person name="Jeffries C."/>
            <person name="Kyrpides N."/>
            <person name="Ivanova N."/>
            <person name="Mikhailova N."/>
            <person name="Shelobolina E.S."/>
            <person name="Picardal F."/>
            <person name="Roden E."/>
            <person name="Emerson D."/>
            <person name="Woyke T."/>
        </authorList>
    </citation>
    <scope>NUCLEOTIDE SEQUENCE [LARGE SCALE GENOMIC DNA]</scope>
    <source>
        <strain evidence="3 4">ES-2</strain>
    </source>
</reference>
<evidence type="ECO:0000313" key="4">
    <source>
        <dbReference type="Proteomes" id="UP000001235"/>
    </source>
</evidence>
<dbReference type="PANTHER" id="PTHR38687:SF1">
    <property type="entry name" value="CELL DIVISION PROTEIN DEDD"/>
    <property type="match status" value="1"/>
</dbReference>
<dbReference type="eggNOG" id="COG3087">
    <property type="taxonomic scope" value="Bacteria"/>
</dbReference>
<evidence type="ECO:0000256" key="1">
    <source>
        <dbReference type="SAM" id="Phobius"/>
    </source>
</evidence>
<gene>
    <name evidence="3" type="ordered locus">Galf_0181</name>
</gene>
<feature type="domain" description="SPOR" evidence="2">
    <location>
        <begin position="118"/>
        <end position="196"/>
    </location>
</feature>
<dbReference type="InterPro" id="IPR052521">
    <property type="entry name" value="Cell_div_SPOR-domain"/>
</dbReference>
<dbReference type="InterPro" id="IPR007730">
    <property type="entry name" value="SPOR-like_dom"/>
</dbReference>
<protein>
    <submittedName>
        <fullName evidence="3">Sporulation domain-containing protein</fullName>
    </submittedName>
</protein>
<organism evidence="3 4">
    <name type="scientific">Gallionella capsiferriformans (strain ES-2)</name>
    <name type="common">Gallionella ferruginea capsiferriformans (strain ES-2)</name>
    <dbReference type="NCBI Taxonomy" id="395494"/>
    <lineage>
        <taxon>Bacteria</taxon>
        <taxon>Pseudomonadati</taxon>
        <taxon>Pseudomonadota</taxon>
        <taxon>Betaproteobacteria</taxon>
        <taxon>Nitrosomonadales</taxon>
        <taxon>Gallionellaceae</taxon>
        <taxon>Gallionella</taxon>
    </lineage>
</organism>
<sequence length="196" mass="20689" precursor="true">MSKVTGSKPSSPKKSGSPLLAGILMGMVVGVALAAGLAWFILKSPSPFVNKEVATRPAAEVSIVDVARPESVKPKVDVAAVSSVDEAKPRFEFYKVLTDKPDAADAQLKPAEKPKAEEFKSVPKFLQAGSFASATDAENLKATLAMKGMEASVQKVTIPGRGEMHRVRIGPFTSEQELNSARGTLKLNGLDATPAR</sequence>
<dbReference type="Proteomes" id="UP000001235">
    <property type="component" value="Chromosome"/>
</dbReference>
<dbReference type="Pfam" id="PF05036">
    <property type="entry name" value="SPOR"/>
    <property type="match status" value="1"/>
</dbReference>
<dbReference type="AlphaFoldDB" id="D9SIG9"/>
<proteinExistence type="predicted"/>
<evidence type="ECO:0000259" key="2">
    <source>
        <dbReference type="PROSITE" id="PS51724"/>
    </source>
</evidence>
<dbReference type="GO" id="GO:0042834">
    <property type="term" value="F:peptidoglycan binding"/>
    <property type="evidence" value="ECO:0007669"/>
    <property type="project" value="InterPro"/>
</dbReference>
<evidence type="ECO:0000313" key="3">
    <source>
        <dbReference type="EMBL" id="ADL54226.1"/>
    </source>
</evidence>
<dbReference type="GO" id="GO:0032153">
    <property type="term" value="C:cell division site"/>
    <property type="evidence" value="ECO:0007669"/>
    <property type="project" value="TreeGrafter"/>
</dbReference>
<dbReference type="HOGENOM" id="CLU_076835_1_1_4"/>
<dbReference type="STRING" id="395494.Galf_0181"/>
<feature type="transmembrane region" description="Helical" evidence="1">
    <location>
        <begin position="20"/>
        <end position="42"/>
    </location>
</feature>